<name>A0A6H5I9H3_9HYME</name>
<feature type="domain" description="AATF leucine zipper-containing" evidence="4">
    <location>
        <begin position="208"/>
        <end position="379"/>
    </location>
</feature>
<dbReference type="InterPro" id="IPR012617">
    <property type="entry name" value="AATF_C"/>
</dbReference>
<evidence type="ECO:0000313" key="6">
    <source>
        <dbReference type="Proteomes" id="UP000479190"/>
    </source>
</evidence>
<keyword evidence="6" id="KW-1185">Reference proteome</keyword>
<dbReference type="GO" id="GO:0005730">
    <property type="term" value="C:nucleolus"/>
    <property type="evidence" value="ECO:0007669"/>
    <property type="project" value="TreeGrafter"/>
</dbReference>
<feature type="compositionally biased region" description="Acidic residues" evidence="2">
    <location>
        <begin position="301"/>
        <end position="328"/>
    </location>
</feature>
<reference evidence="5 6" key="1">
    <citation type="submission" date="2020-02" db="EMBL/GenBank/DDBJ databases">
        <authorList>
            <person name="Ferguson B K."/>
        </authorList>
    </citation>
    <scope>NUCLEOTIDE SEQUENCE [LARGE SCALE GENOMIC DNA]</scope>
</reference>
<evidence type="ECO:0000259" key="4">
    <source>
        <dbReference type="Pfam" id="PF13339"/>
    </source>
</evidence>
<feature type="domain" description="Apoptosis-antagonizing transcription factor C-terminal" evidence="3">
    <location>
        <begin position="452"/>
        <end position="534"/>
    </location>
</feature>
<comment type="similarity">
    <text evidence="1">Belongs to the AATF family.</text>
</comment>
<evidence type="ECO:0000259" key="3">
    <source>
        <dbReference type="Pfam" id="PF08164"/>
    </source>
</evidence>
<gene>
    <name evidence="5" type="ORF">TBRA_LOCUS5210</name>
</gene>
<dbReference type="Proteomes" id="UP000479190">
    <property type="component" value="Unassembled WGS sequence"/>
</dbReference>
<feature type="region of interest" description="Disordered" evidence="2">
    <location>
        <begin position="1"/>
        <end position="188"/>
    </location>
</feature>
<protein>
    <recommendedName>
        <fullName evidence="7">Protein AATF</fullName>
    </recommendedName>
</protein>
<proteinExistence type="inferred from homology"/>
<feature type="compositionally biased region" description="Acidic residues" evidence="2">
    <location>
        <begin position="96"/>
        <end position="133"/>
    </location>
</feature>
<feature type="compositionally biased region" description="Basic residues" evidence="2">
    <location>
        <begin position="338"/>
        <end position="349"/>
    </location>
</feature>
<feature type="compositionally biased region" description="Acidic residues" evidence="2">
    <location>
        <begin position="143"/>
        <end position="180"/>
    </location>
</feature>
<dbReference type="PANTHER" id="PTHR15565">
    <property type="entry name" value="AATF PROTEIN APOPTOSIS ANTAGONIZING TRANSCRIPTION FACTOR"/>
    <property type="match status" value="1"/>
</dbReference>
<organism evidence="5 6">
    <name type="scientific">Trichogramma brassicae</name>
    <dbReference type="NCBI Taxonomy" id="86971"/>
    <lineage>
        <taxon>Eukaryota</taxon>
        <taxon>Metazoa</taxon>
        <taxon>Ecdysozoa</taxon>
        <taxon>Arthropoda</taxon>
        <taxon>Hexapoda</taxon>
        <taxon>Insecta</taxon>
        <taxon>Pterygota</taxon>
        <taxon>Neoptera</taxon>
        <taxon>Endopterygota</taxon>
        <taxon>Hymenoptera</taxon>
        <taxon>Apocrita</taxon>
        <taxon>Proctotrupomorpha</taxon>
        <taxon>Chalcidoidea</taxon>
        <taxon>Trichogrammatidae</taxon>
        <taxon>Trichogramma</taxon>
    </lineage>
</organism>
<dbReference type="InterPro" id="IPR039223">
    <property type="entry name" value="AATF/Bfr2"/>
</dbReference>
<dbReference type="OrthoDB" id="5783963at2759"/>
<dbReference type="GO" id="GO:0006357">
    <property type="term" value="P:regulation of transcription by RNA polymerase II"/>
    <property type="evidence" value="ECO:0007669"/>
    <property type="project" value="TreeGrafter"/>
</dbReference>
<dbReference type="AlphaFoldDB" id="A0A6H5I9H3"/>
<dbReference type="Pfam" id="PF13339">
    <property type="entry name" value="AATF-Che1"/>
    <property type="match status" value="1"/>
</dbReference>
<dbReference type="InterPro" id="IPR025160">
    <property type="entry name" value="AATF"/>
</dbReference>
<dbReference type="EMBL" id="CADCXV010000706">
    <property type="protein sequence ID" value="CAB0033293.1"/>
    <property type="molecule type" value="Genomic_DNA"/>
</dbReference>
<sequence length="536" mass="62020">MSKPKKNVGSMLKNLLDTTPNLTFSDDEAEETKAKVADFDEELELPDDYKTGPSSSKLRKRNADLLGDIDRRYRGKKVSSKQIFQQSSDESSGKDDDNDDEASIDLSNDEGDESIVSGDEDNEIDGSDDDDQSDSASENMQQESDDDHDSSGNEEFEEGSYDENSDENNDENEDGDELDESRDYSNPLRRERNKDIVLVKPSNLREEIYKGNCIKEQLNIWENILQMRILAQKVLNTSNKMPQHDVYPTFASNEEFKKKSEETKNKLHVVLNNLLSLQTELLNNFPETKNLLSGKRKANDEDNIEDEDDEEIPSDFEGEEIESEDHSEEESSKEKSEKKKGKQPPKKKMKLSDYEKVLAKNHKLLKEYREPIIQKLNDKTRVATGVISKDRKLSVVEKIDFAFSNRDKLLKKTQLKRSDYEIVGKSSPSVEDNDGRRTEEYDTEIFDDYDFYHSLLRDFINSKLSDTTDPNQLTQKWIELDKMRSKMKRKIDTKATKGRRLRYNVHQKLVNWMAPIPDNMWTDNGKDELFNSLFKK</sequence>
<evidence type="ECO:0000256" key="2">
    <source>
        <dbReference type="SAM" id="MobiDB-lite"/>
    </source>
</evidence>
<evidence type="ECO:0000256" key="1">
    <source>
        <dbReference type="ARBA" id="ARBA00008966"/>
    </source>
</evidence>
<dbReference type="PANTHER" id="PTHR15565:SF0">
    <property type="entry name" value="PROTEIN AATF"/>
    <property type="match status" value="1"/>
</dbReference>
<dbReference type="Pfam" id="PF08164">
    <property type="entry name" value="TRAUB"/>
    <property type="match status" value="1"/>
</dbReference>
<accession>A0A6H5I9H3</accession>
<evidence type="ECO:0008006" key="7">
    <source>
        <dbReference type="Google" id="ProtNLM"/>
    </source>
</evidence>
<evidence type="ECO:0000313" key="5">
    <source>
        <dbReference type="EMBL" id="CAB0033293.1"/>
    </source>
</evidence>
<feature type="region of interest" description="Disordered" evidence="2">
    <location>
        <begin position="293"/>
        <end position="351"/>
    </location>
</feature>